<reference evidence="10 11" key="1">
    <citation type="journal article" date="2018" name="Nat. Biotechnol.">
        <title>A standardized bacterial taxonomy based on genome phylogeny substantially revises the tree of life.</title>
        <authorList>
            <person name="Parks D.H."/>
            <person name="Chuvochina M."/>
            <person name="Waite D.W."/>
            <person name="Rinke C."/>
            <person name="Skarshewski A."/>
            <person name="Chaumeil P.A."/>
            <person name="Hugenholtz P."/>
        </authorList>
    </citation>
    <scope>NUCLEOTIDE SEQUENCE [LARGE SCALE GENOMIC DNA]</scope>
    <source>
        <strain evidence="10">UBA11306</strain>
    </source>
</reference>
<dbReference type="InterPro" id="IPR000192">
    <property type="entry name" value="Aminotrans_V_dom"/>
</dbReference>
<comment type="catalytic activity">
    <reaction evidence="8">
        <text>(sulfur carrier)-H + L-cysteine = (sulfur carrier)-SH + L-alanine</text>
        <dbReference type="Rhea" id="RHEA:43892"/>
        <dbReference type="Rhea" id="RHEA-COMP:14737"/>
        <dbReference type="Rhea" id="RHEA-COMP:14739"/>
        <dbReference type="ChEBI" id="CHEBI:29917"/>
        <dbReference type="ChEBI" id="CHEBI:35235"/>
        <dbReference type="ChEBI" id="CHEBI:57972"/>
        <dbReference type="ChEBI" id="CHEBI:64428"/>
        <dbReference type="EC" id="2.8.1.7"/>
    </reaction>
</comment>
<evidence type="ECO:0000256" key="4">
    <source>
        <dbReference type="ARBA" id="ARBA00022723"/>
    </source>
</evidence>
<dbReference type="GO" id="GO:0031071">
    <property type="term" value="F:cysteine desulfurase activity"/>
    <property type="evidence" value="ECO:0007669"/>
    <property type="project" value="UniProtKB-EC"/>
</dbReference>
<dbReference type="PIRSF" id="PIRSF005572">
    <property type="entry name" value="NifS"/>
    <property type="match status" value="1"/>
</dbReference>
<organism evidence="10 11">
    <name type="scientific">Bavariicoccus seileri</name>
    <dbReference type="NCBI Taxonomy" id="549685"/>
    <lineage>
        <taxon>Bacteria</taxon>
        <taxon>Bacillati</taxon>
        <taxon>Bacillota</taxon>
        <taxon>Bacilli</taxon>
        <taxon>Lactobacillales</taxon>
        <taxon>Enterococcaceae</taxon>
        <taxon>Bavariicoccus</taxon>
    </lineage>
</organism>
<accession>A0A3D4S4K5</accession>
<proteinExistence type="inferred from homology"/>
<evidence type="ECO:0000313" key="10">
    <source>
        <dbReference type="EMBL" id="HCS93759.1"/>
    </source>
</evidence>
<dbReference type="PANTHER" id="PTHR11601">
    <property type="entry name" value="CYSTEINE DESULFURYLASE FAMILY MEMBER"/>
    <property type="match status" value="1"/>
</dbReference>
<dbReference type="SUPFAM" id="SSF53383">
    <property type="entry name" value="PLP-dependent transferases"/>
    <property type="match status" value="1"/>
</dbReference>
<sequence length="378" mass="41756">MIYLDHAATTPISKHVRDVISTSLADDWANASATYTIGREAKKKLNDAIKAIARAINARPDQIIVTSGATESTNNVIRQLPIRFESGHVITSTIEHPSVMKTMEWLETRGFEVTYLPVNELGELSVDAVEQAIRPDTKLVSLMAVNNETGVRFPIKEIGKLLEEKEIWFHVDSVQAVGTTEVDMRDWSTDFTSFSAHKFNGPKGIGILYCKDPHHYVSVITGGGQNQGHRAGTENLPYILGMAAAFSDVVRDRGVHLDHYASLEHYLISALHKSELPIEINGSRRYHSPHILNLWLKGISSSQFLILADLDGIAVSAGSACSAGSVEPSPVLKAMFTDRNRINESIRVSFGPETTTDELDQLVNLLITTFERIVIKKK</sequence>
<dbReference type="RefSeq" id="WP_022796679.1">
    <property type="nucleotide sequence ID" value="NZ_JBQEAI010000004.1"/>
</dbReference>
<evidence type="ECO:0000256" key="3">
    <source>
        <dbReference type="ARBA" id="ARBA00022679"/>
    </source>
</evidence>
<evidence type="ECO:0000256" key="8">
    <source>
        <dbReference type="ARBA" id="ARBA00050776"/>
    </source>
</evidence>
<evidence type="ECO:0000259" key="9">
    <source>
        <dbReference type="Pfam" id="PF00266"/>
    </source>
</evidence>
<dbReference type="EMBL" id="DQHO01000022">
    <property type="protein sequence ID" value="HCS93759.1"/>
    <property type="molecule type" value="Genomic_DNA"/>
</dbReference>
<evidence type="ECO:0000256" key="6">
    <source>
        <dbReference type="ARBA" id="ARBA00023004"/>
    </source>
</evidence>
<dbReference type="GO" id="GO:0046872">
    <property type="term" value="F:metal ion binding"/>
    <property type="evidence" value="ECO:0007669"/>
    <property type="project" value="UniProtKB-KW"/>
</dbReference>
<evidence type="ECO:0000256" key="7">
    <source>
        <dbReference type="ARBA" id="ARBA00023014"/>
    </source>
</evidence>
<dbReference type="PANTHER" id="PTHR11601:SF34">
    <property type="entry name" value="CYSTEINE DESULFURASE"/>
    <property type="match status" value="1"/>
</dbReference>
<dbReference type="AlphaFoldDB" id="A0A3D4S4K5"/>
<evidence type="ECO:0000256" key="5">
    <source>
        <dbReference type="ARBA" id="ARBA00022898"/>
    </source>
</evidence>
<dbReference type="InterPro" id="IPR016454">
    <property type="entry name" value="Cysteine_dSase"/>
</dbReference>
<dbReference type="InterPro" id="IPR015424">
    <property type="entry name" value="PyrdxlP-dep_Trfase"/>
</dbReference>
<dbReference type="InterPro" id="IPR015421">
    <property type="entry name" value="PyrdxlP-dep_Trfase_major"/>
</dbReference>
<keyword evidence="5" id="KW-0663">Pyridoxal phosphate</keyword>
<keyword evidence="6" id="KW-0408">Iron</keyword>
<dbReference type="Pfam" id="PF00266">
    <property type="entry name" value="Aminotran_5"/>
    <property type="match status" value="1"/>
</dbReference>
<comment type="caution">
    <text evidence="10">The sequence shown here is derived from an EMBL/GenBank/DDBJ whole genome shotgun (WGS) entry which is preliminary data.</text>
</comment>
<name>A0A3D4S4K5_9ENTE</name>
<dbReference type="GO" id="GO:0051536">
    <property type="term" value="F:iron-sulfur cluster binding"/>
    <property type="evidence" value="ECO:0007669"/>
    <property type="project" value="UniProtKB-KW"/>
</dbReference>
<dbReference type="InterPro" id="IPR015422">
    <property type="entry name" value="PyrdxlP-dep_Trfase_small"/>
</dbReference>
<evidence type="ECO:0000313" key="11">
    <source>
        <dbReference type="Proteomes" id="UP000262195"/>
    </source>
</evidence>
<comment type="cofactor">
    <cofactor evidence="1">
        <name>pyridoxal 5'-phosphate</name>
        <dbReference type="ChEBI" id="CHEBI:597326"/>
    </cofactor>
</comment>
<evidence type="ECO:0000256" key="2">
    <source>
        <dbReference type="ARBA" id="ARBA00006490"/>
    </source>
</evidence>
<dbReference type="Gene3D" id="3.90.1150.10">
    <property type="entry name" value="Aspartate Aminotransferase, domain 1"/>
    <property type="match status" value="1"/>
</dbReference>
<keyword evidence="3" id="KW-0808">Transferase</keyword>
<keyword evidence="4" id="KW-0479">Metal-binding</keyword>
<keyword evidence="7" id="KW-0411">Iron-sulfur</keyword>
<dbReference type="Gene3D" id="3.40.640.10">
    <property type="entry name" value="Type I PLP-dependent aspartate aminotransferase-like (Major domain)"/>
    <property type="match status" value="1"/>
</dbReference>
<protein>
    <submittedName>
        <fullName evidence="10">Cysteine desulfurase</fullName>
    </submittedName>
</protein>
<dbReference type="Gene3D" id="1.10.260.50">
    <property type="match status" value="1"/>
</dbReference>
<evidence type="ECO:0000256" key="1">
    <source>
        <dbReference type="ARBA" id="ARBA00001933"/>
    </source>
</evidence>
<dbReference type="Proteomes" id="UP000262195">
    <property type="component" value="Unassembled WGS sequence"/>
</dbReference>
<feature type="domain" description="Aminotransferase class V" evidence="9">
    <location>
        <begin position="2"/>
        <end position="362"/>
    </location>
</feature>
<dbReference type="STRING" id="1121105.GCA_000421665_01414"/>
<gene>
    <name evidence="10" type="ORF">DIW15_03490</name>
</gene>
<comment type="similarity">
    <text evidence="2">Belongs to the class-V pyridoxal-phosphate-dependent aminotransferase family. NifS/IscS subfamily.</text>
</comment>